<accession>A0A9W4W4R6</accession>
<protein>
    <recommendedName>
        <fullName evidence="4">Capsule biosynthesis CapC</fullName>
    </recommendedName>
</protein>
<feature type="transmembrane region" description="Helical" evidence="1">
    <location>
        <begin position="280"/>
        <end position="299"/>
    </location>
</feature>
<dbReference type="EMBL" id="CAMAPC010000008">
    <property type="protein sequence ID" value="CAH9059661.1"/>
    <property type="molecule type" value="Genomic_DNA"/>
</dbReference>
<feature type="transmembrane region" description="Helical" evidence="1">
    <location>
        <begin position="197"/>
        <end position="217"/>
    </location>
</feature>
<feature type="transmembrane region" description="Helical" evidence="1">
    <location>
        <begin position="311"/>
        <end position="327"/>
    </location>
</feature>
<keyword evidence="1" id="KW-0472">Membrane</keyword>
<evidence type="ECO:0008006" key="4">
    <source>
        <dbReference type="Google" id="ProtNLM"/>
    </source>
</evidence>
<dbReference type="AlphaFoldDB" id="A0A9W4W4R6"/>
<feature type="transmembrane region" description="Helical" evidence="1">
    <location>
        <begin position="49"/>
        <end position="75"/>
    </location>
</feature>
<proteinExistence type="predicted"/>
<evidence type="ECO:0000313" key="3">
    <source>
        <dbReference type="Proteomes" id="UP001152467"/>
    </source>
</evidence>
<organism evidence="2 3">
    <name type="scientific">Pseudoalteromonas holothuriae</name>
    <dbReference type="NCBI Taxonomy" id="2963714"/>
    <lineage>
        <taxon>Bacteria</taxon>
        <taxon>Pseudomonadati</taxon>
        <taxon>Pseudomonadota</taxon>
        <taxon>Gammaproteobacteria</taxon>
        <taxon>Alteromonadales</taxon>
        <taxon>Pseudoalteromonadaceae</taxon>
        <taxon>Pseudoalteromonas</taxon>
    </lineage>
</organism>
<evidence type="ECO:0000256" key="1">
    <source>
        <dbReference type="SAM" id="Phobius"/>
    </source>
</evidence>
<dbReference type="Pfam" id="PF14102">
    <property type="entry name" value="Caps_synth_CapC"/>
    <property type="match status" value="2"/>
</dbReference>
<dbReference type="GO" id="GO:0045227">
    <property type="term" value="P:capsule polysaccharide biosynthetic process"/>
    <property type="evidence" value="ECO:0007669"/>
    <property type="project" value="InterPro"/>
</dbReference>
<comment type="caution">
    <text evidence="2">The sequence shown here is derived from an EMBL/GenBank/DDBJ whole genome shotgun (WGS) entry which is preliminary data.</text>
</comment>
<feature type="transmembrane region" description="Helical" evidence="1">
    <location>
        <begin position="224"/>
        <end position="242"/>
    </location>
</feature>
<feature type="transmembrane region" description="Helical" evidence="1">
    <location>
        <begin position="248"/>
        <end position="268"/>
    </location>
</feature>
<feature type="transmembrane region" description="Helical" evidence="1">
    <location>
        <begin position="168"/>
        <end position="191"/>
    </location>
</feature>
<dbReference type="Proteomes" id="UP001152467">
    <property type="component" value="Unassembled WGS sequence"/>
</dbReference>
<keyword evidence="1" id="KW-1133">Transmembrane helix</keyword>
<gene>
    <name evidence="2" type="ORF">PSECIP111854_02451</name>
</gene>
<feature type="transmembrane region" description="Helical" evidence="1">
    <location>
        <begin position="136"/>
        <end position="156"/>
    </location>
</feature>
<dbReference type="InterPro" id="IPR008338">
    <property type="entry name" value="Capsule_biosynth_CapC"/>
</dbReference>
<feature type="transmembrane region" description="Helical" evidence="1">
    <location>
        <begin position="12"/>
        <end position="37"/>
    </location>
</feature>
<feature type="transmembrane region" description="Helical" evidence="1">
    <location>
        <begin position="96"/>
        <end position="116"/>
    </location>
</feature>
<keyword evidence="3" id="KW-1185">Reference proteome</keyword>
<reference evidence="2" key="1">
    <citation type="submission" date="2022-07" db="EMBL/GenBank/DDBJ databases">
        <authorList>
            <person name="Criscuolo A."/>
        </authorList>
    </citation>
    <scope>NUCLEOTIDE SEQUENCE</scope>
    <source>
        <strain evidence="2">CIP111854</strain>
    </source>
</reference>
<keyword evidence="1" id="KW-0812">Transmembrane</keyword>
<sequence>MIDLTLNIFPSGGGLGQSVITTVWVGIAVIGFLNLRFGFPLTGLVVPGYIVPLLIVSPTSAIVILVEAVIVYFVMKVSAKTLLEHFGFAEMFGRDRFFAIILISILVRVTMDTLFWPPIAGIMSTWDISFDYASQLYSLGLIIIALTANVMWNGGFRYGVKVTAVQLTITYIIVRFVLMPFTNFSIANLAIMYEAVAASIIAAPKAYIILVITAFIASRANIKYGWEFNGILLPALLALQLMQPSKLLTSFIETAIILIIGSGLLHYTKLRHANFEGARLLLFFFNIGFIYKLLLNYVILHYYPTVKVTDTFAFGYMLSTLLALKIYQKNALGFVIRATLQTSVIGGGIAISIGFIIMYIPSLFKNNGINETQKHMQQASLSQAITQYKSHLYTAAPAQMQLEQFRQQQDIEKFKAAIDVISQLKIDSSQYRHAVQHLKSLDFTVSSDTHFIYIHDTRKRTPRGLFVITKEPHSNLIVTVPHPSSERLASDAAGLLLPHLKASAMALGTQKTQFLNDDSLSQQSKYYYAFIAALASNQVLQVRAINSFNTQILSDSPFKQKCQFWIYNQLPKAVKQTQLSNLLNCDNITFGLMTPESLPNSHTSGQFLEIFLTSQNFTSLISKVTLANNRLDKVSIEVKEETPQQAVDNFNPFISAKGSNDFKLLTDSEASLWEFEILRPLFTLIDTLSGNNLNQDVLNRLNQINDVARIVGYQLSIITSEQGHFLKIAPIGEPQYYKQGQGLYLINLNPTSAITVQVPRPLFESNTLKFSAQLYSNIQGKVLLVAGAHPFAAPHANVVAATNVKTLFNVVHQSTLRYNSQYGIVNLQIRSHSTPSRIRPSALAFQFTQADKNHAATLEQLYTQLSRLGVQYQIVSGEDTTRGLELGSSPQTGYQIFAPNSELATLWLASDFKQHFAISEQALLERLSAISEQPKPVLLRLSTLAPYDWSELPHTQSEKIKKLASDYALSHHLPLLSSYCLEAAECALQVIRLVPSHELALLIKQQDKIAMIYFPLRNKLVDYTSFKEAMIRGEHVLR</sequence>
<dbReference type="RefSeq" id="WP_261626500.1">
    <property type="nucleotide sequence ID" value="NZ_CAMAPC010000008.1"/>
</dbReference>
<name>A0A9W4W4R6_9GAMM</name>
<dbReference type="GO" id="GO:0016020">
    <property type="term" value="C:membrane"/>
    <property type="evidence" value="ECO:0007669"/>
    <property type="project" value="InterPro"/>
</dbReference>
<evidence type="ECO:0000313" key="2">
    <source>
        <dbReference type="EMBL" id="CAH9059661.1"/>
    </source>
</evidence>
<feature type="transmembrane region" description="Helical" evidence="1">
    <location>
        <begin position="339"/>
        <end position="360"/>
    </location>
</feature>